<feature type="transmembrane region" description="Helical" evidence="8">
    <location>
        <begin position="23"/>
        <end position="42"/>
    </location>
</feature>
<feature type="transmembrane region" description="Helical" evidence="8">
    <location>
        <begin position="1193"/>
        <end position="1212"/>
    </location>
</feature>
<dbReference type="PANTHER" id="PTHR47182:SF5">
    <property type="entry name" value="CELL WALL ALPHA-1,3-GLUCAN SYNTHASE MOK12"/>
    <property type="match status" value="1"/>
</dbReference>
<evidence type="ECO:0000256" key="1">
    <source>
        <dbReference type="ARBA" id="ARBA00000548"/>
    </source>
</evidence>
<dbReference type="SMART" id="SM00642">
    <property type="entry name" value="Aamy"/>
    <property type="match status" value="1"/>
</dbReference>
<name>A0A813L9L9_POLGL</name>
<evidence type="ECO:0000256" key="5">
    <source>
        <dbReference type="ARBA" id="ARBA00022676"/>
    </source>
</evidence>
<dbReference type="Gene3D" id="2.60.40.1180">
    <property type="entry name" value="Golgi alpha-mannosidase II"/>
    <property type="match status" value="1"/>
</dbReference>
<sequence length="1898" mass="209091">LVFQPQLGGSAFDGSDGLLPVPTWALVLCACWPLPALFFWLADYLGRRRQVTVEVQASTGIVAEDAETDTVDVAPGSVQSVSSIDSAPADFRVLLASLEHSLPDRPNAKAVAGGLGKVVDLIARHHPTEILMVHPMLAEDPKLQYGWPLGEEPALRIRVGNQRQDVRVFRYGFSDAASRQRSRTQFLLLSHPWFEERTRQCIYPNPMTRRAVLQFFSLWNQAVGALIARYRPDIFHCPDFHTAIAPWYAVPSHPSLRMLLVLHNAEYQGSISTDMITGSRLIEVASIFNLPVSLVAAHLVVEGRFNMLKAAVDFVVERQGGLGTCAVSRYYAEECHSTFSLLWKLPVIEGLDNPMLEEERPRPTTDLASKKASAKRQVQEKFGLALDPEARLFVSLGRLVRQKGVDILADITKWLLSTYPGAQLIVIGPPADGFGFYAAQKLTKLAESPEFSGRLFLHFEFMVVPEELKWAADFCLMPSRDEPFGYVDVEFAWHGAVLVGAQAGGLGKVPGFYYVAQNRENLGRLRRELRTAVSTAMAAPAAALRQMSQEAMRCSFPLKQWQQRLVSLCSDLLQGVGADTNATAGSSELISVDPSRNTFSPYQSRWPSPTENPDPPLAATPAASPVSLLQSSVEAQGSFDAAEGVQGNEFLRQELSEEELAERVKAKLSSNEALDIDAILQSIGADRDREQETCPVARWLLQPTLGTARIHWLVSCGYVASPVSGFLTFVVATEWGIRGSTDLPAWFKRFPWFKTVFGTGGLDPPIMNMLLFSVNALSGAIGAPIWALLARRVQPRRLLAAALLLQIPLLLTAIPIRQPTVSLAVALIFLQGLAGSGSLMFICFNFMMSIKADMSHAALRMGFLEMLRYCVTWLLTSYVFVASPSTVVGTAEAPLPAKVYWLLAPVAAVALCTTLVPGVLCLFAPGPYREDRFPGWDFHLLGKRKVFLLLGLSDIIGALALFPGTCYVSWWLANGWTSESLAWISVIFAVLLAVSTLLWSLALSRAVVHGFSFLIGVTLLLAPASILRAVVQEEVSTFTFLGRSDVAVSICLVSLIAEGIRGSAIWAVKVRVLNSRWRLLSYGSLLLSCQSLAAMLSPFLCEWIARMHSGTFISANQKELADATVVTIVPLCLLQFIVQMLTAPYIREELGLASSGSLNRGRGANGVGGVGAETASPSAALHSARSCWRVREMLPFLALGAGVGLVIAVVTAEQTLIRRPLPFSPLRRCLLGGMPLCKRVVDEIDPRQADFTSPLRYGPNKFGQSTTGKFNCAARMKHLGGDTFAFWPYGRCQVWQCGKAAFRNARVAFPLDKAEVWSHHCSMSGQGHILVHLFEWRWPDVARECEDYLGPSGFTAVQVSPPMEHVLGESWATRYQPVSYRLDSRGGNTSEFVGMVARCRNAGVAVMVDVILNHMAAPVVQSPTSERGKECGGSENTSETSTLPCLGWSGTVFGNRQFLHGTPGYDYYDRKDFHHYQGNERSNCGLPPWTNNRHLCDLTGLVDLDTENVDVQRQLQLFLKALYEVGVTMLRLDAAMHMYPESIAEMLEPFPFEYVVQEFYPPVLKFEHETMTKAIQIGSLTSFDIGQQIAQVIFDSWDSSAKAWRNRSAYFKGLLQIGQNSPPDCQYAVCGSPYPPEKSLMFLDNHDQQRQRWKPEKGGPPPNPLCQWDGTNTIGDCRPIYKHGLEYHLAQRFLLAWPYGDAVRIMSSFSFSRFDQGPPGVKVDSLHDMPTTPVNCRATPDRSPVSTEYDDDVVRPWVCEHRWTGMSGLVRLRRLTGTSYTVSHTFSDDQGHVAFGIGRVAFVALNRGFNWMAKQGSNKSWDLVGLDSGLPHGVYCDLAQEPGPVPDPSRWNGTCVSRVVVSPGGLLANTQVSPAGVLAIHVAYQINDEKEVDQIVFV</sequence>
<feature type="non-terminal residue" evidence="10">
    <location>
        <position position="1"/>
    </location>
</feature>
<dbReference type="InterPro" id="IPR001296">
    <property type="entry name" value="Glyco_trans_1"/>
</dbReference>
<comment type="catalytic activity">
    <reaction evidence="1">
        <text>Endohydrolysis of (1-&gt;4)-alpha-D-glucosidic linkages in polysaccharides containing three or more (1-&gt;4)-alpha-linked D-glucose units.</text>
        <dbReference type="EC" id="3.2.1.1"/>
    </reaction>
</comment>
<dbReference type="GO" id="GO:0005975">
    <property type="term" value="P:carbohydrate metabolic process"/>
    <property type="evidence" value="ECO:0007669"/>
    <property type="project" value="InterPro"/>
</dbReference>
<comment type="cofactor">
    <cofactor evidence="2">
        <name>Ca(2+)</name>
        <dbReference type="ChEBI" id="CHEBI:29108"/>
    </cofactor>
</comment>
<dbReference type="EC" id="3.2.1.1" evidence="4"/>
<dbReference type="Gene3D" id="3.40.50.2000">
    <property type="entry name" value="Glycogen Phosphorylase B"/>
    <property type="match status" value="2"/>
</dbReference>
<feature type="transmembrane region" description="Helical" evidence="8">
    <location>
        <begin position="710"/>
        <end position="732"/>
    </location>
</feature>
<dbReference type="Pfam" id="PF08323">
    <property type="entry name" value="Glyco_transf_5"/>
    <property type="match status" value="1"/>
</dbReference>
<dbReference type="InterPro" id="IPR013780">
    <property type="entry name" value="Glyco_hydro_b"/>
</dbReference>
<dbReference type="InterPro" id="IPR017853">
    <property type="entry name" value="GH"/>
</dbReference>
<dbReference type="GO" id="GO:0043169">
    <property type="term" value="F:cation binding"/>
    <property type="evidence" value="ECO:0007669"/>
    <property type="project" value="InterPro"/>
</dbReference>
<evidence type="ECO:0000256" key="8">
    <source>
        <dbReference type="SAM" id="Phobius"/>
    </source>
</evidence>
<feature type="region of interest" description="Disordered" evidence="7">
    <location>
        <begin position="587"/>
        <end position="625"/>
    </location>
</feature>
<protein>
    <recommendedName>
        <fullName evidence="4">alpha-amylase</fullName>
        <ecNumber evidence="4">3.2.1.1</ecNumber>
    </recommendedName>
</protein>
<dbReference type="InterPro" id="IPR006047">
    <property type="entry name" value="GH13_cat_dom"/>
</dbReference>
<dbReference type="Gene3D" id="3.20.20.80">
    <property type="entry name" value="Glycosidases"/>
    <property type="match status" value="1"/>
</dbReference>
<feature type="transmembrane region" description="Helical" evidence="8">
    <location>
        <begin position="899"/>
        <end position="925"/>
    </location>
</feature>
<comment type="similarity">
    <text evidence="3">Belongs to the glycosyl hydrolase 13 family.</text>
</comment>
<reference evidence="10" key="1">
    <citation type="submission" date="2021-02" db="EMBL/GenBank/DDBJ databases">
        <authorList>
            <person name="Dougan E. K."/>
            <person name="Rhodes N."/>
            <person name="Thang M."/>
            <person name="Chan C."/>
        </authorList>
    </citation>
    <scope>NUCLEOTIDE SEQUENCE</scope>
</reference>
<dbReference type="PRINTS" id="PR00110">
    <property type="entry name" value="ALPHAAMYLASE"/>
</dbReference>
<keyword evidence="8" id="KW-0812">Transmembrane</keyword>
<dbReference type="GO" id="GO:0047657">
    <property type="term" value="F:alpha-1,3-glucan synthase activity"/>
    <property type="evidence" value="ECO:0007669"/>
    <property type="project" value="UniProtKB-EC"/>
</dbReference>
<evidence type="ECO:0000256" key="3">
    <source>
        <dbReference type="ARBA" id="ARBA00008061"/>
    </source>
</evidence>
<feature type="transmembrane region" description="Helical" evidence="8">
    <location>
        <begin position="822"/>
        <end position="846"/>
    </location>
</feature>
<evidence type="ECO:0000313" key="11">
    <source>
        <dbReference type="Proteomes" id="UP000626109"/>
    </source>
</evidence>
<dbReference type="Pfam" id="PF00534">
    <property type="entry name" value="Glycos_transf_1"/>
    <property type="match status" value="1"/>
</dbReference>
<dbReference type="InterPro" id="IPR036259">
    <property type="entry name" value="MFS_trans_sf"/>
</dbReference>
<gene>
    <name evidence="10" type="ORF">PGLA2088_LOCUS42283</name>
</gene>
<dbReference type="CDD" id="cd06174">
    <property type="entry name" value="MFS"/>
    <property type="match status" value="1"/>
</dbReference>
<dbReference type="EMBL" id="CAJNNW010034227">
    <property type="protein sequence ID" value="CAE8722030.1"/>
    <property type="molecule type" value="Genomic_DNA"/>
</dbReference>
<keyword evidence="8" id="KW-1133">Transmembrane helix</keyword>
<dbReference type="SUPFAM" id="SSF53756">
    <property type="entry name" value="UDP-Glycosyltransferase/glycogen phosphorylase"/>
    <property type="match status" value="1"/>
</dbReference>
<keyword evidence="6" id="KW-0808">Transferase</keyword>
<keyword evidence="8" id="KW-0472">Membrane</keyword>
<evidence type="ECO:0000256" key="7">
    <source>
        <dbReference type="SAM" id="MobiDB-lite"/>
    </source>
</evidence>
<dbReference type="SUPFAM" id="SSF51445">
    <property type="entry name" value="(Trans)glycosidases"/>
    <property type="match status" value="1"/>
</dbReference>
<organism evidence="10 11">
    <name type="scientific">Polarella glacialis</name>
    <name type="common">Dinoflagellate</name>
    <dbReference type="NCBI Taxonomy" id="89957"/>
    <lineage>
        <taxon>Eukaryota</taxon>
        <taxon>Sar</taxon>
        <taxon>Alveolata</taxon>
        <taxon>Dinophyceae</taxon>
        <taxon>Suessiales</taxon>
        <taxon>Suessiaceae</taxon>
        <taxon>Polarella</taxon>
    </lineage>
</organism>
<feature type="transmembrane region" description="Helical" evidence="8">
    <location>
        <begin position="798"/>
        <end position="816"/>
    </location>
</feature>
<feature type="transmembrane region" description="Helical" evidence="8">
    <location>
        <begin position="766"/>
        <end position="789"/>
    </location>
</feature>
<dbReference type="PANTHER" id="PTHR47182">
    <property type="entry name" value="CELL WALL ALPHA-1,3-GLUCAN SYNTHASE AGS1-RELATED"/>
    <property type="match status" value="1"/>
</dbReference>
<dbReference type="SUPFAM" id="SSF103473">
    <property type="entry name" value="MFS general substrate transporter"/>
    <property type="match status" value="1"/>
</dbReference>
<evidence type="ECO:0000256" key="4">
    <source>
        <dbReference type="ARBA" id="ARBA00012595"/>
    </source>
</evidence>
<dbReference type="GO" id="GO:0004556">
    <property type="term" value="F:alpha-amylase activity"/>
    <property type="evidence" value="ECO:0007669"/>
    <property type="project" value="UniProtKB-EC"/>
</dbReference>
<feature type="domain" description="Glycosyl hydrolase family 13 catalytic" evidence="9">
    <location>
        <begin position="1328"/>
        <end position="1773"/>
    </location>
</feature>
<feature type="transmembrane region" description="Helical" evidence="8">
    <location>
        <begin position="982"/>
        <end position="999"/>
    </location>
</feature>
<feature type="transmembrane region" description="Helical" evidence="8">
    <location>
        <begin position="1006"/>
        <end position="1026"/>
    </location>
</feature>
<evidence type="ECO:0000256" key="2">
    <source>
        <dbReference type="ARBA" id="ARBA00001913"/>
    </source>
</evidence>
<dbReference type="InterPro" id="IPR006046">
    <property type="entry name" value="Alpha_amylase"/>
</dbReference>
<feature type="transmembrane region" description="Helical" evidence="8">
    <location>
        <begin position="1046"/>
        <end position="1067"/>
    </location>
</feature>
<dbReference type="Proteomes" id="UP000626109">
    <property type="component" value="Unassembled WGS sequence"/>
</dbReference>
<comment type="caution">
    <text evidence="10">The sequence shown here is derived from an EMBL/GenBank/DDBJ whole genome shotgun (WGS) entry which is preliminary data.</text>
</comment>
<evidence type="ECO:0000259" key="9">
    <source>
        <dbReference type="SMART" id="SM00642"/>
    </source>
</evidence>
<feature type="compositionally biased region" description="Polar residues" evidence="7">
    <location>
        <begin position="587"/>
        <end position="609"/>
    </location>
</feature>
<evidence type="ECO:0000313" key="10">
    <source>
        <dbReference type="EMBL" id="CAE8722030.1"/>
    </source>
</evidence>
<proteinExistence type="inferred from homology"/>
<accession>A0A813L9L9</accession>
<dbReference type="InterPro" id="IPR058655">
    <property type="entry name" value="Mok11-14/Ags1-like"/>
</dbReference>
<dbReference type="SUPFAM" id="SSF51011">
    <property type="entry name" value="Glycosyl hydrolase domain"/>
    <property type="match status" value="1"/>
</dbReference>
<feature type="transmembrane region" description="Helical" evidence="8">
    <location>
        <begin position="866"/>
        <end position="887"/>
    </location>
</feature>
<keyword evidence="5" id="KW-0328">Glycosyltransferase</keyword>
<feature type="transmembrane region" description="Helical" evidence="8">
    <location>
        <begin position="946"/>
        <end position="970"/>
    </location>
</feature>
<evidence type="ECO:0000256" key="6">
    <source>
        <dbReference type="ARBA" id="ARBA00022679"/>
    </source>
</evidence>
<dbReference type="InterPro" id="IPR013534">
    <property type="entry name" value="Starch_synth_cat_dom"/>
</dbReference>